<dbReference type="InterPro" id="IPR033875">
    <property type="entry name" value="FlhG"/>
</dbReference>
<evidence type="ECO:0000313" key="4">
    <source>
        <dbReference type="EMBL" id="PZP57114.1"/>
    </source>
</evidence>
<dbReference type="InterPro" id="IPR025501">
    <property type="entry name" value="MinD_FleN"/>
</dbReference>
<gene>
    <name evidence="4" type="ORF">DI586_01430</name>
</gene>
<dbReference type="EMBL" id="QFOT01000007">
    <property type="protein sequence ID" value="PZP57114.1"/>
    <property type="molecule type" value="Genomic_DNA"/>
</dbReference>
<proteinExistence type="predicted"/>
<dbReference type="GO" id="GO:0009898">
    <property type="term" value="C:cytoplasmic side of plasma membrane"/>
    <property type="evidence" value="ECO:0007669"/>
    <property type="project" value="TreeGrafter"/>
</dbReference>
<comment type="caution">
    <text evidence="4">The sequence shown here is derived from an EMBL/GenBank/DDBJ whole genome shotgun (WGS) entry which is preliminary data.</text>
</comment>
<reference evidence="4 5" key="1">
    <citation type="submission" date="2017-08" db="EMBL/GenBank/DDBJ databases">
        <title>Infants hospitalized years apart are colonized by the same room-sourced microbial strains.</title>
        <authorList>
            <person name="Brooks B."/>
            <person name="Olm M.R."/>
            <person name="Firek B.A."/>
            <person name="Baker R."/>
            <person name="Thomas B.C."/>
            <person name="Morowitz M.J."/>
            <person name="Banfield J.F."/>
        </authorList>
    </citation>
    <scope>NUCLEOTIDE SEQUENCE [LARGE SCALE GENOMIC DNA]</scope>
    <source>
        <strain evidence="4">S2_006_000_R2_64</strain>
    </source>
</reference>
<feature type="domain" description="CobQ/CobB/MinD/ParA nucleotide binding" evidence="3">
    <location>
        <begin position="28"/>
        <end position="244"/>
    </location>
</feature>
<dbReference type="GO" id="GO:0051782">
    <property type="term" value="P:negative regulation of cell division"/>
    <property type="evidence" value="ECO:0007669"/>
    <property type="project" value="TreeGrafter"/>
</dbReference>
<dbReference type="GO" id="GO:0016887">
    <property type="term" value="F:ATP hydrolysis activity"/>
    <property type="evidence" value="ECO:0007669"/>
    <property type="project" value="TreeGrafter"/>
</dbReference>
<dbReference type="InterPro" id="IPR027417">
    <property type="entry name" value="P-loop_NTPase"/>
</dbReference>
<evidence type="ECO:0000256" key="2">
    <source>
        <dbReference type="ARBA" id="ARBA00022840"/>
    </source>
</evidence>
<dbReference type="PANTHER" id="PTHR43384">
    <property type="entry name" value="SEPTUM SITE-DETERMINING PROTEIN MIND HOMOLOG, CHLOROPLASTIC-RELATED"/>
    <property type="match status" value="1"/>
</dbReference>
<dbReference type="Gene3D" id="3.40.50.300">
    <property type="entry name" value="P-loop containing nucleotide triphosphate hydrolases"/>
    <property type="match status" value="1"/>
</dbReference>
<dbReference type="CDD" id="cd02038">
    <property type="entry name" value="FlhG-like"/>
    <property type="match status" value="1"/>
</dbReference>
<keyword evidence="1" id="KW-0547">Nucleotide-binding</keyword>
<keyword evidence="2" id="KW-0067">ATP-binding</keyword>
<dbReference type="PIRSF" id="PIRSF003092">
    <property type="entry name" value="MinD"/>
    <property type="match status" value="1"/>
</dbReference>
<dbReference type="InterPro" id="IPR002586">
    <property type="entry name" value="CobQ/CobB/MinD/ParA_Nub-bd_dom"/>
</dbReference>
<dbReference type="InterPro" id="IPR050625">
    <property type="entry name" value="ParA/MinD_ATPase"/>
</dbReference>
<dbReference type="Pfam" id="PF01656">
    <property type="entry name" value="CbiA"/>
    <property type="match status" value="1"/>
</dbReference>
<evidence type="ECO:0000313" key="5">
    <source>
        <dbReference type="Proteomes" id="UP000249739"/>
    </source>
</evidence>
<dbReference type="Proteomes" id="UP000249739">
    <property type="component" value="Unassembled WGS sequence"/>
</dbReference>
<organism evidence="4 5">
    <name type="scientific">Micavibrio aeruginosavorus</name>
    <dbReference type="NCBI Taxonomy" id="349221"/>
    <lineage>
        <taxon>Bacteria</taxon>
        <taxon>Pseudomonadati</taxon>
        <taxon>Bdellovibrionota</taxon>
        <taxon>Bdellovibrionia</taxon>
        <taxon>Bdellovibrionales</taxon>
        <taxon>Pseudobdellovibrionaceae</taxon>
        <taxon>Micavibrio</taxon>
    </lineage>
</organism>
<dbReference type="GO" id="GO:0005524">
    <property type="term" value="F:ATP binding"/>
    <property type="evidence" value="ECO:0007669"/>
    <property type="project" value="UniProtKB-KW"/>
</dbReference>
<name>A0A2W5FRP8_9BACT</name>
<sequence length="283" mass="30823">MSEQNTVAIDASIDNPLSPSFRRGTNIIAVASGKGGVGKTFFSITLTQALTRMGKRVLLFDGDLGLANVDVQLGLMPKRDLNDVIRGRLSLDKVIQPYEDGGFDIIAGRSGQASLSALPSQRLAMLRDQLLEVSEKYDVVVIDLGAGVDRTVRMFSAMATRTLLVSTEEPTSLTDAYAFIKLGSAAGMSKNVSIVVNQAQSASEGEKTYKTLLKACENFLRMSPPLAGMVRSDPRVRETIRHQTPLLTRSPNTEAATDVEKIAKVAYREMLEEAREMQKAARR</sequence>
<accession>A0A2W5FRP8</accession>
<evidence type="ECO:0000256" key="1">
    <source>
        <dbReference type="ARBA" id="ARBA00022741"/>
    </source>
</evidence>
<dbReference type="PANTHER" id="PTHR43384:SF4">
    <property type="entry name" value="CELLULOSE BIOSYNTHESIS PROTEIN BCSQ-RELATED"/>
    <property type="match status" value="1"/>
</dbReference>
<dbReference type="AlphaFoldDB" id="A0A2W5FRP8"/>
<evidence type="ECO:0000259" key="3">
    <source>
        <dbReference type="Pfam" id="PF01656"/>
    </source>
</evidence>
<protein>
    <submittedName>
        <fullName evidence="4">Cobyrinic acid a,c-diamide synthase</fullName>
    </submittedName>
</protein>
<dbReference type="SUPFAM" id="SSF52540">
    <property type="entry name" value="P-loop containing nucleoside triphosphate hydrolases"/>
    <property type="match status" value="1"/>
</dbReference>
<dbReference type="GO" id="GO:0005829">
    <property type="term" value="C:cytosol"/>
    <property type="evidence" value="ECO:0007669"/>
    <property type="project" value="TreeGrafter"/>
</dbReference>